<evidence type="ECO:0000313" key="2">
    <source>
        <dbReference type="Proteomes" id="UP000423274"/>
    </source>
</evidence>
<evidence type="ECO:0000313" key="1">
    <source>
        <dbReference type="EMBL" id="QGV17807.1"/>
    </source>
</evidence>
<reference evidence="1 2" key="1">
    <citation type="submission" date="2017-08" db="EMBL/GenBank/DDBJ databases">
        <title>Genome sequence, comparative genomics and functional analysis of the highly adhesive Lactobacillus paracasei Kobulty strain.</title>
        <authorList>
            <person name="Koryszewska-Baginska A."/>
            <person name="Grynberg M."/>
            <person name="Aleksandrzak-Piekarczyk T."/>
        </authorList>
    </citation>
    <scope>NUCLEOTIDE SEQUENCE [LARGE SCALE GENOMIC DNA]</scope>
    <source>
        <strain evidence="1 2">IBB3423</strain>
    </source>
</reference>
<accession>A0AAP9KV20</accession>
<protein>
    <submittedName>
        <fullName evidence="1">Uncharacterized protein</fullName>
    </submittedName>
</protein>
<sequence>MQPCLFSIFRDEQQNANSRSFSDLMPEDKRLFLLISHHQK</sequence>
<organism evidence="1 2">
    <name type="scientific">Lacticaseibacillus paracasei subsp. paracasei</name>
    <dbReference type="NCBI Taxonomy" id="47714"/>
    <lineage>
        <taxon>Bacteria</taxon>
        <taxon>Bacillati</taxon>
        <taxon>Bacillota</taxon>
        <taxon>Bacilli</taxon>
        <taxon>Lactobacillales</taxon>
        <taxon>Lactobacillaceae</taxon>
        <taxon>Lacticaseibacillus</taxon>
    </lineage>
</organism>
<dbReference type="EMBL" id="CP022954">
    <property type="protein sequence ID" value="QGV17807.1"/>
    <property type="molecule type" value="Genomic_DNA"/>
</dbReference>
<proteinExistence type="predicted"/>
<gene>
    <name evidence="1" type="ORF">LCAKO_1277</name>
</gene>
<dbReference type="AlphaFoldDB" id="A0AAP9KV20"/>
<dbReference type="Proteomes" id="UP000423274">
    <property type="component" value="Chromosome"/>
</dbReference>
<name>A0AAP9KV20_LACPA</name>